<dbReference type="InterPro" id="IPR011990">
    <property type="entry name" value="TPR-like_helical_dom_sf"/>
</dbReference>
<protein>
    <recommendedName>
        <fullName evidence="3">Tetratricopeptide repeat-containing protein</fullName>
    </recommendedName>
</protein>
<proteinExistence type="predicted"/>
<evidence type="ECO:0000313" key="1">
    <source>
        <dbReference type="EMBL" id="SDO07433.1"/>
    </source>
</evidence>
<dbReference type="AlphaFoldDB" id="A0A1H0GKP0"/>
<reference evidence="2" key="1">
    <citation type="submission" date="2016-10" db="EMBL/GenBank/DDBJ databases">
        <authorList>
            <person name="de Groot N.N."/>
        </authorList>
    </citation>
    <scope>NUCLEOTIDE SEQUENCE [LARGE SCALE GENOMIC DNA]</scope>
    <source>
        <strain evidence="2">BP1-145</strain>
    </source>
</reference>
<comment type="caution">
    <text evidence="1">The sequence shown here is derived from an EMBL/GenBank/DDBJ whole genome shotgun (WGS) entry which is preliminary data.</text>
</comment>
<dbReference type="Gene3D" id="1.25.40.10">
    <property type="entry name" value="Tetratricopeptide repeat domain"/>
    <property type="match status" value="1"/>
</dbReference>
<evidence type="ECO:0000313" key="2">
    <source>
        <dbReference type="Proteomes" id="UP000199134"/>
    </source>
</evidence>
<dbReference type="Proteomes" id="UP000199134">
    <property type="component" value="Unassembled WGS sequence"/>
</dbReference>
<evidence type="ECO:0008006" key="3">
    <source>
        <dbReference type="Google" id="ProtNLM"/>
    </source>
</evidence>
<organism evidence="1 2">
    <name type="scientific">Prevotella communis</name>
    <dbReference type="NCBI Taxonomy" id="2913614"/>
    <lineage>
        <taxon>Bacteria</taxon>
        <taxon>Pseudomonadati</taxon>
        <taxon>Bacteroidota</taxon>
        <taxon>Bacteroidia</taxon>
        <taxon>Bacteroidales</taxon>
        <taxon>Prevotellaceae</taxon>
        <taxon>Prevotella</taxon>
    </lineage>
</organism>
<name>A0A1H0GKP0_9BACT</name>
<gene>
    <name evidence="1" type="ORF">SAMN04487900_10946</name>
</gene>
<dbReference type="SUPFAM" id="SSF48452">
    <property type="entry name" value="TPR-like"/>
    <property type="match status" value="1"/>
</dbReference>
<accession>A0A1H0GKP0</accession>
<dbReference type="EMBL" id="FNIW01000009">
    <property type="protein sequence ID" value="SDO07433.1"/>
    <property type="molecule type" value="Genomic_DNA"/>
</dbReference>
<sequence>MASIYYIDRIGKYQLACQCAEYAYNMEPDDDLNVYTYACSLYYVGRLDESLSLFLKISSKDINAIAYGEHGEGILYAKALINDSIYMMGVICQDKHQYNEAKEHFMKHLANRRRGQFSDFTKKQVMSHITSITKK</sequence>